<reference evidence="1" key="1">
    <citation type="submission" date="2018-05" db="EMBL/GenBank/DDBJ databases">
        <authorList>
            <person name="Lanie J.A."/>
            <person name="Ng W.-L."/>
            <person name="Kazmierczak K.M."/>
            <person name="Andrzejewski T.M."/>
            <person name="Davidsen T.M."/>
            <person name="Wayne K.J."/>
            <person name="Tettelin H."/>
            <person name="Glass J.I."/>
            <person name="Rusch D."/>
            <person name="Podicherti R."/>
            <person name="Tsui H.-C.T."/>
            <person name="Winkler M.E."/>
        </authorList>
    </citation>
    <scope>NUCLEOTIDE SEQUENCE</scope>
</reference>
<organism evidence="1">
    <name type="scientific">marine metagenome</name>
    <dbReference type="NCBI Taxonomy" id="408172"/>
    <lineage>
        <taxon>unclassified sequences</taxon>
        <taxon>metagenomes</taxon>
        <taxon>ecological metagenomes</taxon>
    </lineage>
</organism>
<name>A0A382Z5T3_9ZZZZ</name>
<dbReference type="EMBL" id="UINC01181244">
    <property type="protein sequence ID" value="SVD90842.1"/>
    <property type="molecule type" value="Genomic_DNA"/>
</dbReference>
<dbReference type="AlphaFoldDB" id="A0A382Z5T3"/>
<accession>A0A382Z5T3</accession>
<sequence>MADPIPHHLKSRSVTVPNISAGSVLEVFETVDVHHASIISD</sequence>
<evidence type="ECO:0000313" key="1">
    <source>
        <dbReference type="EMBL" id="SVD90842.1"/>
    </source>
</evidence>
<proteinExistence type="predicted"/>
<gene>
    <name evidence="1" type="ORF">METZ01_LOCUS443696</name>
</gene>
<protein>
    <submittedName>
        <fullName evidence="1">Uncharacterized protein</fullName>
    </submittedName>
</protein>